<evidence type="ECO:0000313" key="1">
    <source>
        <dbReference type="EMBL" id="KAK9018179.1"/>
    </source>
</evidence>
<evidence type="ECO:0000313" key="2">
    <source>
        <dbReference type="Proteomes" id="UP001396334"/>
    </source>
</evidence>
<dbReference type="EMBL" id="JBBPBN010000019">
    <property type="protein sequence ID" value="KAK9018179.1"/>
    <property type="molecule type" value="Genomic_DNA"/>
</dbReference>
<accession>A0ABR2RZ71</accession>
<reference evidence="1 2" key="1">
    <citation type="journal article" date="2024" name="G3 (Bethesda)">
        <title>Genome assembly of Hibiscus sabdariffa L. provides insights into metabolisms of medicinal natural products.</title>
        <authorList>
            <person name="Kim T."/>
        </authorList>
    </citation>
    <scope>NUCLEOTIDE SEQUENCE [LARGE SCALE GENOMIC DNA]</scope>
    <source>
        <strain evidence="1">TK-2024</strain>
        <tissue evidence="1">Old leaves</tissue>
    </source>
</reference>
<keyword evidence="2" id="KW-1185">Reference proteome</keyword>
<name>A0ABR2RZ71_9ROSI</name>
<comment type="caution">
    <text evidence="1">The sequence shown here is derived from an EMBL/GenBank/DDBJ whole genome shotgun (WGS) entry which is preliminary data.</text>
</comment>
<organism evidence="1 2">
    <name type="scientific">Hibiscus sabdariffa</name>
    <name type="common">roselle</name>
    <dbReference type="NCBI Taxonomy" id="183260"/>
    <lineage>
        <taxon>Eukaryota</taxon>
        <taxon>Viridiplantae</taxon>
        <taxon>Streptophyta</taxon>
        <taxon>Embryophyta</taxon>
        <taxon>Tracheophyta</taxon>
        <taxon>Spermatophyta</taxon>
        <taxon>Magnoliopsida</taxon>
        <taxon>eudicotyledons</taxon>
        <taxon>Gunneridae</taxon>
        <taxon>Pentapetalae</taxon>
        <taxon>rosids</taxon>
        <taxon>malvids</taxon>
        <taxon>Malvales</taxon>
        <taxon>Malvaceae</taxon>
        <taxon>Malvoideae</taxon>
        <taxon>Hibiscus</taxon>
    </lineage>
</organism>
<gene>
    <name evidence="1" type="ORF">V6N11_001158</name>
</gene>
<dbReference type="Proteomes" id="UP001396334">
    <property type="component" value="Unassembled WGS sequence"/>
</dbReference>
<proteinExistence type="predicted"/>
<sequence>MEKTITVLAADENCNTECEMVGSDVKFPALKKLIRDHRIDMVLIQELKKSNISIEFV</sequence>
<protein>
    <submittedName>
        <fullName evidence="1">Uncharacterized protein</fullName>
    </submittedName>
</protein>